<evidence type="ECO:0000259" key="1">
    <source>
        <dbReference type="Pfam" id="PF18145"/>
    </source>
</evidence>
<sequence length="528" mass="59526">MDNSLNLQVLQQPLDNLTDIKTYHDKLINDIRWEDIGLVIDESKSNVVVLLMTQDHAQALLRFNLTPAQYKDGLEIFTAGKKNIDFRSYQGVFLNNEDISSLNKMNDVWHQSKDQSVIVNIDNIPSLLTSYWTKDKDKGRGPDFTIDTKRAVRDASFGRCMFEGCGENLEIDATTGEYGNYAYLAHNIAASENGPRGNIFSKVISNDPNNILHLCDKHHRLIDKVALADYPASLLSKMRAEHIRLANNLLDGLRYPACKAFSVLWPVRGNINDGPSYQQVYNCLSSIKMRLAGNISEISKNNEILMNPTNNHYWPILIESVEVTAREIIAQCKFDNVPACIFPIGPMPALIALGAILGNKKLFIPVLRERETSQWTITKENKDPEFFKISGLDELSSDENDVIISFNFTASPNHFSLEGKRLKFKEITITANEIGNSCMKDISQFNYFMDKMRKLLHHLKSSCNTNTVHIFPCMSNMASITLGMSIDAYHPNIKIYDFYVDKNGGDEGMKSRIDINVNGTSVCLSSSN</sequence>
<dbReference type="NCBIfam" id="NF033611">
    <property type="entry name" value="SAVED"/>
    <property type="match status" value="1"/>
</dbReference>
<organism evidence="2 3">
    <name type="scientific">Aeromonas schubertii</name>
    <dbReference type="NCBI Taxonomy" id="652"/>
    <lineage>
        <taxon>Bacteria</taxon>
        <taxon>Pseudomonadati</taxon>
        <taxon>Pseudomonadota</taxon>
        <taxon>Gammaproteobacteria</taxon>
        <taxon>Aeromonadales</taxon>
        <taxon>Aeromonadaceae</taxon>
        <taxon>Aeromonas</taxon>
    </lineage>
</organism>
<reference evidence="2 3" key="1">
    <citation type="submission" date="2021-09" db="EMBL/GenBank/DDBJ databases">
        <title>Aeromonas schubertii isolated from Asian sea bass.</title>
        <authorList>
            <person name="Pinpimai K."/>
        </authorList>
    </citation>
    <scope>NUCLEOTIDE SEQUENCE [LARGE SCALE GENOMIC DNA]</scope>
    <source>
        <strain evidence="2 3">CHULA2021a</strain>
    </source>
</reference>
<dbReference type="RefSeq" id="WP_161772469.1">
    <property type="nucleotide sequence ID" value="NZ_JAIRBT010000028.1"/>
</dbReference>
<comment type="caution">
    <text evidence="2">The sequence shown here is derived from an EMBL/GenBank/DDBJ whole genome shotgun (WGS) entry which is preliminary data.</text>
</comment>
<dbReference type="Proteomes" id="UP000774958">
    <property type="component" value="Unassembled WGS sequence"/>
</dbReference>
<evidence type="ECO:0000313" key="2">
    <source>
        <dbReference type="EMBL" id="MBZ6067838.1"/>
    </source>
</evidence>
<proteinExistence type="predicted"/>
<dbReference type="InterPro" id="IPR040836">
    <property type="entry name" value="SAVED"/>
</dbReference>
<dbReference type="EMBL" id="JAIRBT010000028">
    <property type="protein sequence ID" value="MBZ6067838.1"/>
    <property type="molecule type" value="Genomic_DNA"/>
</dbReference>
<protein>
    <submittedName>
        <fullName evidence="2">SAVED domain-containing protein</fullName>
    </submittedName>
</protein>
<dbReference type="Pfam" id="PF18145">
    <property type="entry name" value="SAVED"/>
    <property type="match status" value="1"/>
</dbReference>
<evidence type="ECO:0000313" key="3">
    <source>
        <dbReference type="Proteomes" id="UP000774958"/>
    </source>
</evidence>
<name>A0ABS7VEN2_9GAMM</name>
<accession>A0ABS7VEN2</accession>
<gene>
    <name evidence="2" type="ORF">LA374_16720</name>
</gene>
<feature type="domain" description="SMODS-associated and fused to various effectors" evidence="1">
    <location>
        <begin position="336"/>
        <end position="511"/>
    </location>
</feature>
<keyword evidence="3" id="KW-1185">Reference proteome</keyword>